<evidence type="ECO:0000313" key="3">
    <source>
        <dbReference type="EMBL" id="SVC48202.1"/>
    </source>
</evidence>
<proteinExistence type="predicted"/>
<dbReference type="InterPro" id="IPR036291">
    <property type="entry name" value="NAD(P)-bd_dom_sf"/>
</dbReference>
<dbReference type="PANTHER" id="PTHR43818">
    <property type="entry name" value="BCDNA.GH03377"/>
    <property type="match status" value="1"/>
</dbReference>
<sequence>MSKKYKTTITRQSRRSFLKTSLYAGATVGMTAASWARVKGANDTLNAGTIGFRGRGGSHIGFIRNMQKAEKGVRLHSLCDVDSGVLKGGMNKHKVKGFTDLRKMLEDKDLDIVTIATPNHWHALAAIWAIQAGKDVYVEKPVSHNVWEGRQIVNAARKHKKIVQTGTQARSAKCLQDAVAYVKSGELGKIKVSRGLCYKRRPSIGLTKEDNPV</sequence>
<feature type="non-terminal residue" evidence="3">
    <location>
        <position position="213"/>
    </location>
</feature>
<feature type="domain" description="Gfo/Idh/MocA-like oxidoreductase N-terminal" evidence="2">
    <location>
        <begin position="47"/>
        <end position="166"/>
    </location>
</feature>
<keyword evidence="1" id="KW-0812">Transmembrane</keyword>
<dbReference type="InterPro" id="IPR050463">
    <property type="entry name" value="Gfo/Idh/MocA_oxidrdct_glycsds"/>
</dbReference>
<dbReference type="EMBL" id="UINC01093627">
    <property type="protein sequence ID" value="SVC48202.1"/>
    <property type="molecule type" value="Genomic_DNA"/>
</dbReference>
<protein>
    <recommendedName>
        <fullName evidence="2">Gfo/Idh/MocA-like oxidoreductase N-terminal domain-containing protein</fullName>
    </recommendedName>
</protein>
<dbReference type="GO" id="GO:0000166">
    <property type="term" value="F:nucleotide binding"/>
    <property type="evidence" value="ECO:0007669"/>
    <property type="project" value="InterPro"/>
</dbReference>
<organism evidence="3">
    <name type="scientific">marine metagenome</name>
    <dbReference type="NCBI Taxonomy" id="408172"/>
    <lineage>
        <taxon>unclassified sequences</taxon>
        <taxon>metagenomes</taxon>
        <taxon>ecological metagenomes</taxon>
    </lineage>
</organism>
<gene>
    <name evidence="3" type="ORF">METZ01_LOCUS301056</name>
</gene>
<dbReference type="InterPro" id="IPR006311">
    <property type="entry name" value="TAT_signal"/>
</dbReference>
<dbReference type="Gene3D" id="3.40.50.720">
    <property type="entry name" value="NAD(P)-binding Rossmann-like Domain"/>
    <property type="match status" value="1"/>
</dbReference>
<dbReference type="PROSITE" id="PS51318">
    <property type="entry name" value="TAT"/>
    <property type="match status" value="1"/>
</dbReference>
<dbReference type="AlphaFoldDB" id="A0A382MLC3"/>
<dbReference type="InterPro" id="IPR000683">
    <property type="entry name" value="Gfo/Idh/MocA-like_OxRdtase_N"/>
</dbReference>
<dbReference type="PANTHER" id="PTHR43818:SF5">
    <property type="entry name" value="OXIDOREDUCTASE FAMILY PROTEIN"/>
    <property type="match status" value="1"/>
</dbReference>
<dbReference type="Pfam" id="PF01408">
    <property type="entry name" value="GFO_IDH_MocA"/>
    <property type="match status" value="1"/>
</dbReference>
<name>A0A382MLC3_9ZZZZ</name>
<evidence type="ECO:0000259" key="2">
    <source>
        <dbReference type="Pfam" id="PF01408"/>
    </source>
</evidence>
<accession>A0A382MLC3</accession>
<keyword evidence="1" id="KW-1133">Transmembrane helix</keyword>
<dbReference type="InterPro" id="IPR019546">
    <property type="entry name" value="TAT_signal_bac_arc"/>
</dbReference>
<reference evidence="3" key="1">
    <citation type="submission" date="2018-05" db="EMBL/GenBank/DDBJ databases">
        <authorList>
            <person name="Lanie J.A."/>
            <person name="Ng W.-L."/>
            <person name="Kazmierczak K.M."/>
            <person name="Andrzejewski T.M."/>
            <person name="Davidsen T.M."/>
            <person name="Wayne K.J."/>
            <person name="Tettelin H."/>
            <person name="Glass J.I."/>
            <person name="Rusch D."/>
            <person name="Podicherti R."/>
            <person name="Tsui H.-C.T."/>
            <person name="Winkler M.E."/>
        </authorList>
    </citation>
    <scope>NUCLEOTIDE SEQUENCE</scope>
</reference>
<dbReference type="NCBIfam" id="TIGR01409">
    <property type="entry name" value="TAT_signal_seq"/>
    <property type="match status" value="1"/>
</dbReference>
<keyword evidence="1" id="KW-0472">Membrane</keyword>
<evidence type="ECO:0000256" key="1">
    <source>
        <dbReference type="SAM" id="Phobius"/>
    </source>
</evidence>
<dbReference type="SUPFAM" id="SSF51735">
    <property type="entry name" value="NAD(P)-binding Rossmann-fold domains"/>
    <property type="match status" value="1"/>
</dbReference>
<feature type="transmembrane region" description="Helical" evidence="1">
    <location>
        <begin position="21"/>
        <end position="38"/>
    </location>
</feature>